<dbReference type="EMBL" id="HACG01007505">
    <property type="protein sequence ID" value="CEK54370.1"/>
    <property type="molecule type" value="Transcribed_RNA"/>
</dbReference>
<proteinExistence type="predicted"/>
<dbReference type="AlphaFoldDB" id="A0A0B6YFS0"/>
<protein>
    <submittedName>
        <fullName evidence="1">Uncharacterized protein</fullName>
    </submittedName>
</protein>
<evidence type="ECO:0000313" key="1">
    <source>
        <dbReference type="EMBL" id="CEK54370.1"/>
    </source>
</evidence>
<reference evidence="1" key="1">
    <citation type="submission" date="2014-12" db="EMBL/GenBank/DDBJ databases">
        <title>Insight into the proteome of Arion vulgaris.</title>
        <authorList>
            <person name="Aradska J."/>
            <person name="Bulat T."/>
            <person name="Smidak R."/>
            <person name="Sarate P."/>
            <person name="Gangsoo J."/>
            <person name="Sialana F."/>
            <person name="Bilban M."/>
            <person name="Lubec G."/>
        </authorList>
    </citation>
    <scope>NUCLEOTIDE SEQUENCE</scope>
    <source>
        <tissue evidence="1">Skin</tissue>
    </source>
</reference>
<sequence length="75" mass="8641">ERERERTSLRYNERRSLCFHCNLSQISLLLFRSNNPNNSDRIVISYLSEASIIIIVVKLVSSNTSDRTSHTSSPD</sequence>
<accession>A0A0B6YFS0</accession>
<feature type="non-terminal residue" evidence="1">
    <location>
        <position position="75"/>
    </location>
</feature>
<feature type="non-terminal residue" evidence="1">
    <location>
        <position position="1"/>
    </location>
</feature>
<gene>
    <name evidence="1" type="primary">ORF22614</name>
</gene>
<name>A0A0B6YFS0_9EUPU</name>
<organism evidence="1">
    <name type="scientific">Arion vulgaris</name>
    <dbReference type="NCBI Taxonomy" id="1028688"/>
    <lineage>
        <taxon>Eukaryota</taxon>
        <taxon>Metazoa</taxon>
        <taxon>Spiralia</taxon>
        <taxon>Lophotrochozoa</taxon>
        <taxon>Mollusca</taxon>
        <taxon>Gastropoda</taxon>
        <taxon>Heterobranchia</taxon>
        <taxon>Euthyneura</taxon>
        <taxon>Panpulmonata</taxon>
        <taxon>Eupulmonata</taxon>
        <taxon>Stylommatophora</taxon>
        <taxon>Helicina</taxon>
        <taxon>Arionoidea</taxon>
        <taxon>Arionidae</taxon>
        <taxon>Arion</taxon>
    </lineage>
</organism>